<dbReference type="EMBL" id="JBEFKJ010000006">
    <property type="protein sequence ID" value="KAL2045473.1"/>
    <property type="molecule type" value="Genomic_DNA"/>
</dbReference>
<reference evidence="2 3" key="1">
    <citation type="submission" date="2024-09" db="EMBL/GenBank/DDBJ databases">
        <title>Rethinking Asexuality: The Enigmatic Case of Functional Sexual Genes in Lepraria (Stereocaulaceae).</title>
        <authorList>
            <person name="Doellman M."/>
            <person name="Sun Y."/>
            <person name="Barcenas-Pena A."/>
            <person name="Lumbsch H.T."/>
            <person name="Grewe F."/>
        </authorList>
    </citation>
    <scope>NUCLEOTIDE SEQUENCE [LARGE SCALE GENOMIC DNA]</scope>
    <source>
        <strain evidence="2 3">Mercado 3170</strain>
    </source>
</reference>
<proteinExistence type="predicted"/>
<gene>
    <name evidence="2" type="ORF">N7G274_001901</name>
</gene>
<sequence length="81" mass="9246">MDQPKIRGTNQAPSAQQTTAEPNHEPEKQDIFETWDDPVWDSGYGRFQSQEDAAADDHKDLALQRCEGHQCNCRAPFQDRS</sequence>
<keyword evidence="3" id="KW-1185">Reference proteome</keyword>
<evidence type="ECO:0000256" key="1">
    <source>
        <dbReference type="SAM" id="MobiDB-lite"/>
    </source>
</evidence>
<comment type="caution">
    <text evidence="2">The sequence shown here is derived from an EMBL/GenBank/DDBJ whole genome shotgun (WGS) entry which is preliminary data.</text>
</comment>
<feature type="compositionally biased region" description="Polar residues" evidence="1">
    <location>
        <begin position="8"/>
        <end position="21"/>
    </location>
</feature>
<protein>
    <submittedName>
        <fullName evidence="2">Uncharacterized protein</fullName>
    </submittedName>
</protein>
<evidence type="ECO:0000313" key="2">
    <source>
        <dbReference type="EMBL" id="KAL2045473.1"/>
    </source>
</evidence>
<evidence type="ECO:0000313" key="3">
    <source>
        <dbReference type="Proteomes" id="UP001590950"/>
    </source>
</evidence>
<feature type="region of interest" description="Disordered" evidence="1">
    <location>
        <begin position="1"/>
        <end position="33"/>
    </location>
</feature>
<dbReference type="Proteomes" id="UP001590950">
    <property type="component" value="Unassembled WGS sequence"/>
</dbReference>
<feature type="compositionally biased region" description="Basic and acidic residues" evidence="1">
    <location>
        <begin position="22"/>
        <end position="31"/>
    </location>
</feature>
<accession>A0ABR4APW2</accession>
<name>A0ABR4APW2_9LECA</name>
<organism evidence="2 3">
    <name type="scientific">Stereocaulon virgatum</name>
    <dbReference type="NCBI Taxonomy" id="373712"/>
    <lineage>
        <taxon>Eukaryota</taxon>
        <taxon>Fungi</taxon>
        <taxon>Dikarya</taxon>
        <taxon>Ascomycota</taxon>
        <taxon>Pezizomycotina</taxon>
        <taxon>Lecanoromycetes</taxon>
        <taxon>OSLEUM clade</taxon>
        <taxon>Lecanoromycetidae</taxon>
        <taxon>Lecanorales</taxon>
        <taxon>Lecanorineae</taxon>
        <taxon>Stereocaulaceae</taxon>
        <taxon>Stereocaulon</taxon>
    </lineage>
</organism>